<dbReference type="Pfam" id="PF13677">
    <property type="entry name" value="MotB_plug"/>
    <property type="match status" value="1"/>
</dbReference>
<gene>
    <name evidence="11" type="ORF">J2S44_004263</name>
</gene>
<feature type="domain" description="OmpA-like" evidence="10">
    <location>
        <begin position="164"/>
        <end position="284"/>
    </location>
</feature>
<comment type="subcellular location">
    <subcellularLocation>
        <location evidence="1">Cell membrane</location>
        <topology evidence="1">Single-pass membrane protein</topology>
    </subcellularLocation>
</comment>
<reference evidence="11 12" key="1">
    <citation type="submission" date="2023-07" db="EMBL/GenBank/DDBJ databases">
        <title>Sequencing the genomes of 1000 actinobacteria strains.</title>
        <authorList>
            <person name="Klenk H.-P."/>
        </authorList>
    </citation>
    <scope>NUCLEOTIDE SEQUENCE [LARGE SCALE GENOMIC DNA]</scope>
    <source>
        <strain evidence="11 12">DSM 44711</strain>
    </source>
</reference>
<evidence type="ECO:0000256" key="1">
    <source>
        <dbReference type="ARBA" id="ARBA00004162"/>
    </source>
</evidence>
<proteinExistence type="inferred from homology"/>
<feature type="coiled-coil region" evidence="8">
    <location>
        <begin position="120"/>
        <end position="150"/>
    </location>
</feature>
<dbReference type="Proteomes" id="UP001183629">
    <property type="component" value="Unassembled WGS sequence"/>
</dbReference>
<dbReference type="PANTHER" id="PTHR30329:SF20">
    <property type="entry name" value="EXPORTED PROTEIN"/>
    <property type="match status" value="1"/>
</dbReference>
<dbReference type="PROSITE" id="PS51123">
    <property type="entry name" value="OMPA_2"/>
    <property type="match status" value="1"/>
</dbReference>
<feature type="transmembrane region" description="Helical" evidence="9">
    <location>
        <begin position="26"/>
        <end position="46"/>
    </location>
</feature>
<keyword evidence="6 7" id="KW-0472">Membrane</keyword>
<organism evidence="11 12">
    <name type="scientific">Catenuloplanes niger</name>
    <dbReference type="NCBI Taxonomy" id="587534"/>
    <lineage>
        <taxon>Bacteria</taxon>
        <taxon>Bacillati</taxon>
        <taxon>Actinomycetota</taxon>
        <taxon>Actinomycetes</taxon>
        <taxon>Micromonosporales</taxon>
        <taxon>Micromonosporaceae</taxon>
        <taxon>Catenuloplanes</taxon>
    </lineage>
</organism>
<evidence type="ECO:0000256" key="6">
    <source>
        <dbReference type="ARBA" id="ARBA00023136"/>
    </source>
</evidence>
<dbReference type="GO" id="GO:0005886">
    <property type="term" value="C:plasma membrane"/>
    <property type="evidence" value="ECO:0007669"/>
    <property type="project" value="UniProtKB-SubCell"/>
</dbReference>
<keyword evidence="12" id="KW-1185">Reference proteome</keyword>
<evidence type="ECO:0000313" key="12">
    <source>
        <dbReference type="Proteomes" id="UP001183629"/>
    </source>
</evidence>
<dbReference type="InterPro" id="IPR006665">
    <property type="entry name" value="OmpA-like"/>
</dbReference>
<dbReference type="EMBL" id="JAVDYC010000001">
    <property type="protein sequence ID" value="MDR7324013.1"/>
    <property type="molecule type" value="Genomic_DNA"/>
</dbReference>
<evidence type="ECO:0000256" key="5">
    <source>
        <dbReference type="ARBA" id="ARBA00022989"/>
    </source>
</evidence>
<dbReference type="RefSeq" id="WP_310416755.1">
    <property type="nucleotide sequence ID" value="NZ_JAVDYC010000001.1"/>
</dbReference>
<dbReference type="PANTHER" id="PTHR30329">
    <property type="entry name" value="STATOR ELEMENT OF FLAGELLAR MOTOR COMPLEX"/>
    <property type="match status" value="1"/>
</dbReference>
<keyword evidence="3" id="KW-1003">Cell membrane</keyword>
<keyword evidence="5 9" id="KW-1133">Transmembrane helix</keyword>
<evidence type="ECO:0000313" key="11">
    <source>
        <dbReference type="EMBL" id="MDR7324013.1"/>
    </source>
</evidence>
<evidence type="ECO:0000256" key="8">
    <source>
        <dbReference type="SAM" id="Coils"/>
    </source>
</evidence>
<dbReference type="SUPFAM" id="SSF103088">
    <property type="entry name" value="OmpA-like"/>
    <property type="match status" value="1"/>
</dbReference>
<evidence type="ECO:0000259" key="10">
    <source>
        <dbReference type="PROSITE" id="PS51123"/>
    </source>
</evidence>
<dbReference type="Pfam" id="PF00691">
    <property type="entry name" value="OmpA"/>
    <property type="match status" value="1"/>
</dbReference>
<dbReference type="InterPro" id="IPR050330">
    <property type="entry name" value="Bact_OuterMem_StrucFunc"/>
</dbReference>
<dbReference type="CDD" id="cd07185">
    <property type="entry name" value="OmpA_C-like"/>
    <property type="match status" value="1"/>
</dbReference>
<keyword evidence="8" id="KW-0175">Coiled coil</keyword>
<evidence type="ECO:0000256" key="7">
    <source>
        <dbReference type="PROSITE-ProRule" id="PRU00473"/>
    </source>
</evidence>
<dbReference type="AlphaFoldDB" id="A0AAE4CV20"/>
<dbReference type="InterPro" id="IPR025713">
    <property type="entry name" value="MotB-like_N_dom"/>
</dbReference>
<dbReference type="Gene3D" id="3.30.1330.60">
    <property type="entry name" value="OmpA-like domain"/>
    <property type="match status" value="1"/>
</dbReference>
<evidence type="ECO:0000256" key="2">
    <source>
        <dbReference type="ARBA" id="ARBA00008914"/>
    </source>
</evidence>
<evidence type="ECO:0000256" key="4">
    <source>
        <dbReference type="ARBA" id="ARBA00022692"/>
    </source>
</evidence>
<evidence type="ECO:0000256" key="3">
    <source>
        <dbReference type="ARBA" id="ARBA00022475"/>
    </source>
</evidence>
<dbReference type="InterPro" id="IPR036737">
    <property type="entry name" value="OmpA-like_sf"/>
</dbReference>
<protein>
    <submittedName>
        <fullName evidence="11">Chemotaxis protein MotB</fullName>
    </submittedName>
</protein>
<keyword evidence="4 9" id="KW-0812">Transmembrane</keyword>
<accession>A0AAE4CV20</accession>
<sequence length="299" mass="32078">MAKAAKPKKKGGHEEHEEHVNHERWLVSYADMLTLLFVLFVVLYSMSNVDKAKYAELAAGLKQGFGAESAALQGNISLLDGSATDASIMNINPGLAEEVSGVPKTATEDQIEQAVAASDRQKAAQDLAAAKAEAENLDKIKQQIDAELKKAGLQDQVKYSIDARGLIVTVVTNEVVFAGNKAELRPSGNKIIDSVVPALKKIPNNIEVDGHTNQLNVSAGDYPSGWELSSARASSVVRRLITDGISDKRLMANGFADTRPLIDPKDPRSVTMNRRVDVIILTTLPATQASLLPTVVGTK</sequence>
<evidence type="ECO:0000256" key="9">
    <source>
        <dbReference type="SAM" id="Phobius"/>
    </source>
</evidence>
<comment type="caution">
    <text evidence="11">The sequence shown here is derived from an EMBL/GenBank/DDBJ whole genome shotgun (WGS) entry which is preliminary data.</text>
</comment>
<comment type="similarity">
    <text evidence="2">Belongs to the MotB family.</text>
</comment>
<name>A0AAE4CV20_9ACTN</name>